<evidence type="ECO:0000313" key="7">
    <source>
        <dbReference type="Proteomes" id="UP000076400"/>
    </source>
</evidence>
<dbReference type="RefSeq" id="WP_067560126.1">
    <property type="nucleotide sequence ID" value="NZ_LPXN01000169.1"/>
</dbReference>
<dbReference type="Gene3D" id="3.30.429.10">
    <property type="entry name" value="Macrophage Migration Inhibitory Factor"/>
    <property type="match status" value="1"/>
</dbReference>
<protein>
    <recommendedName>
        <fullName evidence="4">Tautomerase</fullName>
        <ecNumber evidence="4">5.3.2.-</ecNumber>
    </recommendedName>
</protein>
<keyword evidence="7" id="KW-1185">Reference proteome</keyword>
<sequence>MPIVDITLFEGRTPEQKKALHKAVSTAIETSIGAPPASIRIILREIPKTHLSVGGETKD</sequence>
<name>A0A154VBY9_9PROT</name>
<dbReference type="EMBL" id="LPXN01000169">
    <property type="protein sequence ID" value="KZC98817.1"/>
    <property type="molecule type" value="Genomic_DNA"/>
</dbReference>
<keyword evidence="2 4" id="KW-0413">Isomerase</keyword>
<feature type="domain" description="4-oxalocrotonate tautomerase-like" evidence="5">
    <location>
        <begin position="2"/>
        <end position="57"/>
    </location>
</feature>
<comment type="similarity">
    <text evidence="1 4">Belongs to the 4-oxalocrotonate tautomerase family.</text>
</comment>
<dbReference type="InterPro" id="IPR004370">
    <property type="entry name" value="4-OT-like_dom"/>
</dbReference>
<evidence type="ECO:0000259" key="5">
    <source>
        <dbReference type="Pfam" id="PF01361"/>
    </source>
</evidence>
<evidence type="ECO:0000256" key="1">
    <source>
        <dbReference type="ARBA" id="ARBA00006723"/>
    </source>
</evidence>
<accession>A0A154VBY9</accession>
<dbReference type="SUPFAM" id="SSF55331">
    <property type="entry name" value="Tautomerase/MIF"/>
    <property type="match status" value="1"/>
</dbReference>
<reference evidence="6 7" key="1">
    <citation type="submission" date="2015-12" db="EMBL/GenBank/DDBJ databases">
        <title>Genome sequence of Oceanibaculum pacificum MCCC 1A02656.</title>
        <authorList>
            <person name="Lu L."/>
            <person name="Lai Q."/>
            <person name="Shao Z."/>
            <person name="Qian P."/>
        </authorList>
    </citation>
    <scope>NUCLEOTIDE SEQUENCE [LARGE SCALE GENOMIC DNA]</scope>
    <source>
        <strain evidence="6 7">MCCC 1A02656</strain>
    </source>
</reference>
<evidence type="ECO:0000256" key="2">
    <source>
        <dbReference type="ARBA" id="ARBA00023235"/>
    </source>
</evidence>
<dbReference type="PANTHER" id="PTHR35530:SF1">
    <property type="entry name" value="2-HYDROXYMUCONATE TAUTOMERASE"/>
    <property type="match status" value="1"/>
</dbReference>
<proteinExistence type="inferred from homology"/>
<comment type="caution">
    <text evidence="6">The sequence shown here is derived from an EMBL/GenBank/DDBJ whole genome shotgun (WGS) entry which is preliminary data.</text>
</comment>
<dbReference type="AlphaFoldDB" id="A0A154VBY9"/>
<dbReference type="OrthoDB" id="9799841at2"/>
<dbReference type="NCBIfam" id="TIGR00013">
    <property type="entry name" value="taut"/>
    <property type="match status" value="1"/>
</dbReference>
<dbReference type="STRING" id="580166.AUP43_14710"/>
<dbReference type="EC" id="5.3.2.-" evidence="4"/>
<dbReference type="PANTHER" id="PTHR35530">
    <property type="entry name" value="TAUTOMERASE-RELATED"/>
    <property type="match status" value="1"/>
</dbReference>
<feature type="active site" description="Proton acceptor; via imino nitrogen" evidence="3">
    <location>
        <position position="2"/>
    </location>
</feature>
<dbReference type="GO" id="GO:0016853">
    <property type="term" value="F:isomerase activity"/>
    <property type="evidence" value="ECO:0007669"/>
    <property type="project" value="UniProtKB-UniRule"/>
</dbReference>
<organism evidence="6 7">
    <name type="scientific">Oceanibaculum pacificum</name>
    <dbReference type="NCBI Taxonomy" id="580166"/>
    <lineage>
        <taxon>Bacteria</taxon>
        <taxon>Pseudomonadati</taxon>
        <taxon>Pseudomonadota</taxon>
        <taxon>Alphaproteobacteria</taxon>
        <taxon>Rhodospirillales</taxon>
        <taxon>Oceanibaculaceae</taxon>
        <taxon>Oceanibaculum</taxon>
    </lineage>
</organism>
<dbReference type="NCBIfam" id="NF002571">
    <property type="entry name" value="PRK02220.1"/>
    <property type="match status" value="1"/>
</dbReference>
<dbReference type="InterPro" id="IPR018191">
    <property type="entry name" value="4-OT"/>
</dbReference>
<gene>
    <name evidence="6" type="ORF">AUP43_14710</name>
</gene>
<evidence type="ECO:0000256" key="3">
    <source>
        <dbReference type="PIRSR" id="PIRSR618191-1"/>
    </source>
</evidence>
<dbReference type="Pfam" id="PF01361">
    <property type="entry name" value="Tautomerase"/>
    <property type="match status" value="1"/>
</dbReference>
<dbReference type="InterPro" id="IPR014347">
    <property type="entry name" value="Tautomerase/MIF_sf"/>
</dbReference>
<evidence type="ECO:0000256" key="4">
    <source>
        <dbReference type="RuleBase" id="RU362032"/>
    </source>
</evidence>
<dbReference type="Proteomes" id="UP000076400">
    <property type="component" value="Unassembled WGS sequence"/>
</dbReference>
<evidence type="ECO:0000313" key="6">
    <source>
        <dbReference type="EMBL" id="KZC98817.1"/>
    </source>
</evidence>